<keyword evidence="3 7" id="KW-0808">Transferase</keyword>
<dbReference type="PANTHER" id="PTHR10629:SF52">
    <property type="entry name" value="DNA (CYTOSINE-5)-METHYLTRANSFERASE 1"/>
    <property type="match status" value="1"/>
</dbReference>
<keyword evidence="2 7" id="KW-0489">Methyltransferase</keyword>
<protein>
    <recommendedName>
        <fullName evidence="1">DNA (cytosine-5-)-methyltransferase</fullName>
        <ecNumber evidence="1">2.1.1.37</ecNumber>
    </recommendedName>
</protein>
<name>A0A1H9YQH0_9EURY</name>
<dbReference type="PROSITE" id="PS51679">
    <property type="entry name" value="SAM_MT_C5"/>
    <property type="match status" value="1"/>
</dbReference>
<dbReference type="PANTHER" id="PTHR10629">
    <property type="entry name" value="CYTOSINE-SPECIFIC METHYLTRANSFERASE"/>
    <property type="match status" value="1"/>
</dbReference>
<dbReference type="Proteomes" id="UP000199320">
    <property type="component" value="Unassembled WGS sequence"/>
</dbReference>
<dbReference type="GO" id="GO:0032259">
    <property type="term" value="P:methylation"/>
    <property type="evidence" value="ECO:0007669"/>
    <property type="project" value="UniProtKB-KW"/>
</dbReference>
<evidence type="ECO:0000256" key="5">
    <source>
        <dbReference type="RuleBase" id="RU000416"/>
    </source>
</evidence>
<reference evidence="8" key="1">
    <citation type="submission" date="2016-10" db="EMBL/GenBank/DDBJ databases">
        <authorList>
            <person name="Varghese N."/>
            <person name="Submissions S."/>
        </authorList>
    </citation>
    <scope>NUCLEOTIDE SEQUENCE [LARGE SCALE GENOMIC DNA]</scope>
    <source>
        <strain evidence="8">CDM_6</strain>
    </source>
</reference>
<keyword evidence="4" id="KW-0949">S-adenosyl-L-methionine</keyword>
<dbReference type="InterPro" id="IPR029063">
    <property type="entry name" value="SAM-dependent_MTases_sf"/>
</dbReference>
<dbReference type="EC" id="2.1.1.37" evidence="1"/>
<dbReference type="NCBIfam" id="TIGR00675">
    <property type="entry name" value="dcm"/>
    <property type="match status" value="1"/>
</dbReference>
<dbReference type="Pfam" id="PF00145">
    <property type="entry name" value="DNA_methylase"/>
    <property type="match status" value="1"/>
</dbReference>
<feature type="region of interest" description="Disordered" evidence="6">
    <location>
        <begin position="371"/>
        <end position="391"/>
    </location>
</feature>
<gene>
    <name evidence="7" type="ORF">SAMN04488694_101184</name>
</gene>
<dbReference type="PRINTS" id="PR00105">
    <property type="entry name" value="C5METTRFRASE"/>
</dbReference>
<organism evidence="7 8">
    <name type="scientific">Natrinema hispanicum</name>
    <dbReference type="NCBI Taxonomy" id="392421"/>
    <lineage>
        <taxon>Archaea</taxon>
        <taxon>Methanobacteriati</taxon>
        <taxon>Methanobacteriota</taxon>
        <taxon>Stenosarchaea group</taxon>
        <taxon>Halobacteria</taxon>
        <taxon>Halobacteriales</taxon>
        <taxon>Natrialbaceae</taxon>
        <taxon>Natrinema</taxon>
    </lineage>
</organism>
<evidence type="ECO:0000256" key="1">
    <source>
        <dbReference type="ARBA" id="ARBA00011975"/>
    </source>
</evidence>
<comment type="similarity">
    <text evidence="5">Belongs to the class I-like SAM-binding methyltransferase superfamily. C5-methyltransferase family.</text>
</comment>
<dbReference type="EMBL" id="FOIC01000001">
    <property type="protein sequence ID" value="SES70747.1"/>
    <property type="molecule type" value="Genomic_DNA"/>
</dbReference>
<dbReference type="Gene3D" id="3.40.50.150">
    <property type="entry name" value="Vaccinia Virus protein VP39"/>
    <property type="match status" value="1"/>
</dbReference>
<proteinExistence type="inferred from homology"/>
<keyword evidence="8" id="KW-1185">Reference proteome</keyword>
<dbReference type="SUPFAM" id="SSF53335">
    <property type="entry name" value="S-adenosyl-L-methionine-dependent methyltransferases"/>
    <property type="match status" value="1"/>
</dbReference>
<dbReference type="InterPro" id="IPR050390">
    <property type="entry name" value="C5-Methyltransferase"/>
</dbReference>
<dbReference type="InterPro" id="IPR018117">
    <property type="entry name" value="C5_DNA_meth_AS"/>
</dbReference>
<sequence>MSDGPSCVDLFCGAGGFSLGFEYAGFDILVASDYHETAGKTYQANFDHPFLQADISNLADDVQPLLDKGEFSTGDVDVLVGGPPCKGFSITGSQNEDDARNTLFRRYIDVLEALKPDAIIIENVPGVKSIKDGAYVDEIISRTRDLGYNTRMLELNSANYGVPQRRERVFFIGYRDSHPVSRPRRTHITDTGQQRLGSVSETRSCQTVEEAMSDLAFLGIGESSTEYMDIPHSDYQRLMRKNHSGSLYNHTAPNHGTRVQERFEAMEPGDSMDDLPEKLQTSKYTLHRLRPDQPSPTITTLPEDLVHYSRNRIPTVREMARLQSFPDWFKFEGPRTTGGNRRDESLPQYSQVGNAVPPIMAEALARHVRATLEGDDPAKAAEERLDRLDPS</sequence>
<dbReference type="STRING" id="392421.SAMN04488694_101184"/>
<dbReference type="InterPro" id="IPR001525">
    <property type="entry name" value="C5_MeTfrase"/>
</dbReference>
<dbReference type="AlphaFoldDB" id="A0A1H9YQH0"/>
<dbReference type="PROSITE" id="PS00094">
    <property type="entry name" value="C5_MTASE_1"/>
    <property type="match status" value="1"/>
</dbReference>
<evidence type="ECO:0000256" key="3">
    <source>
        <dbReference type="ARBA" id="ARBA00022679"/>
    </source>
</evidence>
<evidence type="ECO:0000313" key="8">
    <source>
        <dbReference type="Proteomes" id="UP000199320"/>
    </source>
</evidence>
<dbReference type="RefSeq" id="WP_092929141.1">
    <property type="nucleotide sequence ID" value="NZ_FOIC01000001.1"/>
</dbReference>
<evidence type="ECO:0000256" key="6">
    <source>
        <dbReference type="SAM" id="MobiDB-lite"/>
    </source>
</evidence>
<accession>A0A1H9YQH0</accession>
<dbReference type="GO" id="GO:0003886">
    <property type="term" value="F:DNA (cytosine-5-)-methyltransferase activity"/>
    <property type="evidence" value="ECO:0007669"/>
    <property type="project" value="UniProtKB-EC"/>
</dbReference>
<evidence type="ECO:0000313" key="7">
    <source>
        <dbReference type="EMBL" id="SES70747.1"/>
    </source>
</evidence>
<dbReference type="OrthoDB" id="5033at2157"/>
<evidence type="ECO:0000256" key="2">
    <source>
        <dbReference type="ARBA" id="ARBA00022603"/>
    </source>
</evidence>
<dbReference type="Gene3D" id="3.90.120.10">
    <property type="entry name" value="DNA Methylase, subunit A, domain 2"/>
    <property type="match status" value="1"/>
</dbReference>
<evidence type="ECO:0000256" key="4">
    <source>
        <dbReference type="ARBA" id="ARBA00022691"/>
    </source>
</evidence>